<feature type="signal peptide" evidence="1">
    <location>
        <begin position="1"/>
        <end position="26"/>
    </location>
</feature>
<evidence type="ECO:0000256" key="1">
    <source>
        <dbReference type="SAM" id="SignalP"/>
    </source>
</evidence>
<evidence type="ECO:0008006" key="4">
    <source>
        <dbReference type="Google" id="ProtNLM"/>
    </source>
</evidence>
<comment type="caution">
    <text evidence="2">The sequence shown here is derived from an EMBL/GenBank/DDBJ whole genome shotgun (WGS) entry which is preliminary data.</text>
</comment>
<keyword evidence="3" id="KW-1185">Reference proteome</keyword>
<name>A0A5M6DCD7_9BACT</name>
<dbReference type="Proteomes" id="UP000324479">
    <property type="component" value="Unassembled WGS sequence"/>
</dbReference>
<dbReference type="EMBL" id="VWOX01000003">
    <property type="protein sequence ID" value="KAA5545221.1"/>
    <property type="molecule type" value="Genomic_DNA"/>
</dbReference>
<feature type="chain" id="PRO_5024380985" description="Secreted protein" evidence="1">
    <location>
        <begin position="27"/>
        <end position="323"/>
    </location>
</feature>
<evidence type="ECO:0000313" key="2">
    <source>
        <dbReference type="EMBL" id="KAA5545221.1"/>
    </source>
</evidence>
<proteinExistence type="predicted"/>
<dbReference type="RefSeq" id="WP_150075490.1">
    <property type="nucleotide sequence ID" value="NZ_VWOX01000003.1"/>
</dbReference>
<evidence type="ECO:0000313" key="3">
    <source>
        <dbReference type="Proteomes" id="UP000324479"/>
    </source>
</evidence>
<dbReference type="AlphaFoldDB" id="A0A5M6DCD7"/>
<accession>A0A5M6DCD7</accession>
<gene>
    <name evidence="2" type="ORF">FYK55_06030</name>
</gene>
<reference evidence="2 3" key="1">
    <citation type="submission" date="2019-08" db="EMBL/GenBank/DDBJ databases">
        <authorList>
            <person name="Dhanesh K."/>
            <person name="Kumar G."/>
            <person name="Sasikala C."/>
            <person name="Venkata Ramana C."/>
        </authorList>
    </citation>
    <scope>NUCLEOTIDE SEQUENCE [LARGE SCALE GENOMIC DNA]</scope>
    <source>
        <strain evidence="2 3">JC645</strain>
    </source>
</reference>
<protein>
    <recommendedName>
        <fullName evidence="4">Secreted protein</fullName>
    </recommendedName>
</protein>
<keyword evidence="1" id="KW-0732">Signal</keyword>
<organism evidence="2 3">
    <name type="scientific">Roseiconus nitratireducens</name>
    <dbReference type="NCBI Taxonomy" id="2605748"/>
    <lineage>
        <taxon>Bacteria</taxon>
        <taxon>Pseudomonadati</taxon>
        <taxon>Planctomycetota</taxon>
        <taxon>Planctomycetia</taxon>
        <taxon>Pirellulales</taxon>
        <taxon>Pirellulaceae</taxon>
        <taxon>Roseiconus</taxon>
    </lineage>
</organism>
<sequence length="323" mass="35591">MKGFSRPTLAGLAQFAVVVWATTAAAALGQDAVSQSGAASPSLTPLVNQALPGEQSLPTAPAMPGVAVPTPDQARQNVQQLLDFVAQRLPHQYDGDKDWGDTKKIWAGVRIRRDGLKLSTHRRWREVRHGLQTRYQIRFPGPADSPAPLAFDVRSVTPVLQLAPEIESPASPSSSAPNPPSGPITSATGLTGWLIECEAKTPLEFTARIERWNLGIQWYSIEVTGELTVRLRLRANLSSHLDYSEIPPAIVLDPVVEHASLHLDRFRVDRVSKVGGEVAEQWGEIAETVTKEIFLEDFNRKLPAKLNRTIDKHRDDLRWSFGL</sequence>